<keyword evidence="4" id="KW-1185">Reference proteome</keyword>
<dbReference type="PANTHER" id="PTHR30576">
    <property type="entry name" value="COLANIC BIOSYNTHESIS UDP-GLUCOSE LIPID CARRIER TRANSFERASE"/>
    <property type="match status" value="1"/>
</dbReference>
<feature type="domain" description="Bacterial sugar transferase" evidence="2">
    <location>
        <begin position="2"/>
        <end position="186"/>
    </location>
</feature>
<dbReference type="EC" id="2.7.8.-" evidence="3"/>
<organism evidence="3 4">
    <name type="scientific">Hallella seregens ATCC 51272</name>
    <dbReference type="NCBI Taxonomy" id="1336250"/>
    <lineage>
        <taxon>Bacteria</taxon>
        <taxon>Pseudomonadati</taxon>
        <taxon>Bacteroidota</taxon>
        <taxon>Bacteroidia</taxon>
        <taxon>Bacteroidales</taxon>
        <taxon>Prevotellaceae</taxon>
        <taxon>Hallella</taxon>
    </lineage>
</organism>
<comment type="similarity">
    <text evidence="1">Belongs to the bacterial sugar transferase family.</text>
</comment>
<gene>
    <name evidence="3" type="ORF">ACFFK8_08335</name>
</gene>
<dbReference type="PROSITE" id="PS51257">
    <property type="entry name" value="PROKAR_LIPOPROTEIN"/>
    <property type="match status" value="1"/>
</dbReference>
<name>A0ABV5ZM82_9BACT</name>
<dbReference type="InterPro" id="IPR003362">
    <property type="entry name" value="Bact_transf"/>
</dbReference>
<dbReference type="GO" id="GO:0016740">
    <property type="term" value="F:transferase activity"/>
    <property type="evidence" value="ECO:0007669"/>
    <property type="project" value="UniProtKB-KW"/>
</dbReference>
<proteinExistence type="inferred from homology"/>
<keyword evidence="3" id="KW-0808">Transferase</keyword>
<reference evidence="3 4" key="1">
    <citation type="submission" date="2024-09" db="EMBL/GenBank/DDBJ databases">
        <authorList>
            <person name="Sun Q."/>
            <person name="Mori K."/>
        </authorList>
    </citation>
    <scope>NUCLEOTIDE SEQUENCE [LARGE SCALE GENOMIC DNA]</scope>
    <source>
        <strain evidence="3 4">ATCC 51272</strain>
    </source>
</reference>
<evidence type="ECO:0000259" key="2">
    <source>
        <dbReference type="Pfam" id="PF02397"/>
    </source>
</evidence>
<dbReference type="EMBL" id="JBHLZF010000002">
    <property type="protein sequence ID" value="MFB9897798.1"/>
    <property type="molecule type" value="Genomic_DNA"/>
</dbReference>
<accession>A0ABV5ZM82</accession>
<dbReference type="RefSeq" id="WP_005843915.1">
    <property type="nucleotide sequence ID" value="NZ_JADU01000001.1"/>
</dbReference>
<evidence type="ECO:0000256" key="1">
    <source>
        <dbReference type="ARBA" id="ARBA00006464"/>
    </source>
</evidence>
<sequence>MKRIVDLILAFVCLVVFSPLLAACALAIRLEDGLPVIYRQERIGLHGRPFVILKFRSMRIDAEHDGEPQLLEVEGDTRLTRTGRFLRKHHLDELPQLWNVLRGDMAFIGPRPERKYYIDQIMQHDPRYTFLYQIRPGVTSYATLYNGYTDTMEKMLRRLELDLYYLEHRSWWFDTKILVKTFLNIMFGKKF</sequence>
<evidence type="ECO:0000313" key="3">
    <source>
        <dbReference type="EMBL" id="MFB9897798.1"/>
    </source>
</evidence>
<evidence type="ECO:0000313" key="4">
    <source>
        <dbReference type="Proteomes" id="UP001589688"/>
    </source>
</evidence>
<dbReference type="Proteomes" id="UP001589688">
    <property type="component" value="Unassembled WGS sequence"/>
</dbReference>
<protein>
    <submittedName>
        <fullName evidence="3">Sugar transferase</fullName>
        <ecNumber evidence="3">2.7.8.-</ecNumber>
    </submittedName>
</protein>
<comment type="caution">
    <text evidence="3">The sequence shown here is derived from an EMBL/GenBank/DDBJ whole genome shotgun (WGS) entry which is preliminary data.</text>
</comment>
<dbReference type="Pfam" id="PF02397">
    <property type="entry name" value="Bac_transf"/>
    <property type="match status" value="1"/>
</dbReference>
<dbReference type="PANTHER" id="PTHR30576:SF0">
    <property type="entry name" value="UNDECAPRENYL-PHOSPHATE N-ACETYLGALACTOSAMINYL 1-PHOSPHATE TRANSFERASE-RELATED"/>
    <property type="match status" value="1"/>
</dbReference>